<reference evidence="1" key="1">
    <citation type="journal article" date="2015" name="Nature">
        <title>Complex archaea that bridge the gap between prokaryotes and eukaryotes.</title>
        <authorList>
            <person name="Spang A."/>
            <person name="Saw J.H."/>
            <person name="Jorgensen S.L."/>
            <person name="Zaremba-Niedzwiedzka K."/>
            <person name="Martijn J."/>
            <person name="Lind A.E."/>
            <person name="van Eijk R."/>
            <person name="Schleper C."/>
            <person name="Guy L."/>
            <person name="Ettema T.J."/>
        </authorList>
    </citation>
    <scope>NUCLEOTIDE SEQUENCE</scope>
</reference>
<comment type="caution">
    <text evidence="1">The sequence shown here is derived from an EMBL/GenBank/DDBJ whole genome shotgun (WGS) entry which is preliminary data.</text>
</comment>
<evidence type="ECO:0008006" key="2">
    <source>
        <dbReference type="Google" id="ProtNLM"/>
    </source>
</evidence>
<sequence>MPQPTFDEDKGQWARQPAIVVLTDSTTGTAGDTVDDTTASVKDDIASLAAKINELRTALINAGILATD</sequence>
<proteinExistence type="predicted"/>
<evidence type="ECO:0000313" key="1">
    <source>
        <dbReference type="EMBL" id="KKM93046.1"/>
    </source>
</evidence>
<accession>A0A0F9M111</accession>
<organism evidence="1">
    <name type="scientific">marine sediment metagenome</name>
    <dbReference type="NCBI Taxonomy" id="412755"/>
    <lineage>
        <taxon>unclassified sequences</taxon>
        <taxon>metagenomes</taxon>
        <taxon>ecological metagenomes</taxon>
    </lineage>
</organism>
<protein>
    <recommendedName>
        <fullName evidence="2">Head fiber protein</fullName>
    </recommendedName>
</protein>
<gene>
    <name evidence="1" type="ORF">LCGC14_1212400</name>
</gene>
<dbReference type="EMBL" id="LAZR01006318">
    <property type="protein sequence ID" value="KKM93046.1"/>
    <property type="molecule type" value="Genomic_DNA"/>
</dbReference>
<name>A0A0F9M111_9ZZZZ</name>
<dbReference type="AlphaFoldDB" id="A0A0F9M111"/>